<gene>
    <name evidence="7" type="ORF">IFR04_003506</name>
</gene>
<feature type="domain" description="SPX" evidence="6">
    <location>
        <begin position="1"/>
        <end position="318"/>
    </location>
</feature>
<dbReference type="PROSITE" id="PS51382">
    <property type="entry name" value="SPX"/>
    <property type="match status" value="1"/>
</dbReference>
<dbReference type="InterPro" id="IPR018957">
    <property type="entry name" value="Znf_C3HC4_RING-type"/>
</dbReference>
<dbReference type="InterPro" id="IPR004331">
    <property type="entry name" value="SPX_dom"/>
</dbReference>
<dbReference type="GO" id="GO:0008270">
    <property type="term" value="F:zinc ion binding"/>
    <property type="evidence" value="ECO:0007669"/>
    <property type="project" value="UniProtKB-KW"/>
</dbReference>
<proteinExistence type="predicted"/>
<dbReference type="SMART" id="SM00184">
    <property type="entry name" value="RING"/>
    <property type="match status" value="1"/>
</dbReference>
<accession>A0A8H7WEP5</accession>
<evidence type="ECO:0000313" key="8">
    <source>
        <dbReference type="Proteomes" id="UP000664132"/>
    </source>
</evidence>
<evidence type="ECO:0000256" key="4">
    <source>
        <dbReference type="PROSITE-ProRule" id="PRU00175"/>
    </source>
</evidence>
<comment type="caution">
    <text evidence="7">The sequence shown here is derived from an EMBL/GenBank/DDBJ whole genome shotgun (WGS) entry which is preliminary data.</text>
</comment>
<feature type="domain" description="RING-type" evidence="5">
    <location>
        <begin position="354"/>
        <end position="393"/>
    </location>
</feature>
<keyword evidence="8" id="KW-1185">Reference proteome</keyword>
<evidence type="ECO:0000259" key="5">
    <source>
        <dbReference type="PROSITE" id="PS50089"/>
    </source>
</evidence>
<evidence type="ECO:0000256" key="1">
    <source>
        <dbReference type="ARBA" id="ARBA00022723"/>
    </source>
</evidence>
<keyword evidence="1" id="KW-0479">Metal-binding</keyword>
<dbReference type="PANTHER" id="PTHR23327:SF51">
    <property type="entry name" value="TRANSCRIPTIONAL REGULATOR OF YEAST FORM ADHERENCE 3"/>
    <property type="match status" value="1"/>
</dbReference>
<dbReference type="Proteomes" id="UP000664132">
    <property type="component" value="Unassembled WGS sequence"/>
</dbReference>
<protein>
    <recommendedName>
        <fullName evidence="9">RING-14 protein</fullName>
    </recommendedName>
</protein>
<dbReference type="PANTHER" id="PTHR23327">
    <property type="entry name" value="RING FINGER PROTEIN 127"/>
    <property type="match status" value="1"/>
</dbReference>
<sequence length="452" mass="51551">MKFGREFREALEKEGYPATWVETAIPYRQLKKLLKKIQEELENLGLDSTTLAQLHQSSPDEEDRNGNGNGVAFQYDFEGEEKFVPKLTFFINIEDGTPVDAELSPATRRYFEAQALRHHGNTDSTSFALDGQTDGPASEESPITDQAEGLRRIDVQLRFDAEFFGLLQGDVNSLDSLQAQEQKALTDEIHALSTSVTEVAKPKTSSFHKSDLNRWRELFDLYLQAGIFFSTNEFDHGSRTSAMAAQKLQWFQSEVVKRDIMGLFKLKASHAALQQFIKINLAILQNLKFQEINQRAITKILKKFDKRTNLGAARTFPKLILTDTVMSGSMAKAVCSQISQDLVQIVPQVEDYACPICCDICWRPIRMKCKHLVCIRCTILLQRQKNRNCPLCREDVILKADTDNIDRDLERYLRKFFPKEVLQKQIANETADGIEQFGPYYVHPSETNCTVM</sequence>
<dbReference type="Pfam" id="PF00097">
    <property type="entry name" value="zf-C3HC4"/>
    <property type="match status" value="1"/>
</dbReference>
<evidence type="ECO:0008006" key="9">
    <source>
        <dbReference type="Google" id="ProtNLM"/>
    </source>
</evidence>
<dbReference type="SUPFAM" id="SSF57850">
    <property type="entry name" value="RING/U-box"/>
    <property type="match status" value="1"/>
</dbReference>
<keyword evidence="2 4" id="KW-0863">Zinc-finger</keyword>
<evidence type="ECO:0000256" key="3">
    <source>
        <dbReference type="ARBA" id="ARBA00022833"/>
    </source>
</evidence>
<dbReference type="AlphaFoldDB" id="A0A8H7WEP5"/>
<organism evidence="7 8">
    <name type="scientific">Cadophora malorum</name>
    <dbReference type="NCBI Taxonomy" id="108018"/>
    <lineage>
        <taxon>Eukaryota</taxon>
        <taxon>Fungi</taxon>
        <taxon>Dikarya</taxon>
        <taxon>Ascomycota</taxon>
        <taxon>Pezizomycotina</taxon>
        <taxon>Leotiomycetes</taxon>
        <taxon>Helotiales</taxon>
        <taxon>Ploettnerulaceae</taxon>
        <taxon>Cadophora</taxon>
    </lineage>
</organism>
<dbReference type="EMBL" id="JAFJYH010000035">
    <property type="protein sequence ID" value="KAG4423402.1"/>
    <property type="molecule type" value="Genomic_DNA"/>
</dbReference>
<keyword evidence="3" id="KW-0862">Zinc</keyword>
<evidence type="ECO:0000259" key="6">
    <source>
        <dbReference type="PROSITE" id="PS51382"/>
    </source>
</evidence>
<dbReference type="OrthoDB" id="5588846at2759"/>
<evidence type="ECO:0000256" key="2">
    <source>
        <dbReference type="ARBA" id="ARBA00022771"/>
    </source>
</evidence>
<dbReference type="Gene3D" id="3.30.40.10">
    <property type="entry name" value="Zinc/RING finger domain, C3HC4 (zinc finger)"/>
    <property type="match status" value="1"/>
</dbReference>
<dbReference type="InterPro" id="IPR013083">
    <property type="entry name" value="Znf_RING/FYVE/PHD"/>
</dbReference>
<dbReference type="PROSITE" id="PS50089">
    <property type="entry name" value="ZF_RING_2"/>
    <property type="match status" value="1"/>
</dbReference>
<dbReference type="Pfam" id="PF03105">
    <property type="entry name" value="SPX"/>
    <property type="match status" value="1"/>
</dbReference>
<reference evidence="7" key="1">
    <citation type="submission" date="2021-02" db="EMBL/GenBank/DDBJ databases">
        <title>Genome sequence Cadophora malorum strain M34.</title>
        <authorList>
            <person name="Stefanovic E."/>
            <person name="Vu D."/>
            <person name="Scully C."/>
            <person name="Dijksterhuis J."/>
            <person name="Roader J."/>
            <person name="Houbraken J."/>
        </authorList>
    </citation>
    <scope>NUCLEOTIDE SEQUENCE</scope>
    <source>
        <strain evidence="7">M34</strain>
    </source>
</reference>
<name>A0A8H7WEP5_9HELO</name>
<evidence type="ECO:0000313" key="7">
    <source>
        <dbReference type="EMBL" id="KAG4423402.1"/>
    </source>
</evidence>
<dbReference type="InterPro" id="IPR001841">
    <property type="entry name" value="Znf_RING"/>
</dbReference>